<comment type="caution">
    <text evidence="1">The sequence shown here is derived from an EMBL/GenBank/DDBJ whole genome shotgun (WGS) entry which is preliminary data.</text>
</comment>
<evidence type="ECO:0000313" key="2">
    <source>
        <dbReference type="Proteomes" id="UP001295420"/>
    </source>
</evidence>
<organism evidence="1 2">
    <name type="scientific">Vibrio owensii</name>
    <dbReference type="NCBI Taxonomy" id="696485"/>
    <lineage>
        <taxon>Bacteria</taxon>
        <taxon>Pseudomonadati</taxon>
        <taxon>Pseudomonadota</taxon>
        <taxon>Gammaproteobacteria</taxon>
        <taxon>Vibrionales</taxon>
        <taxon>Vibrionaceae</taxon>
        <taxon>Vibrio</taxon>
    </lineage>
</organism>
<dbReference type="EMBL" id="CAKMTQ010000012">
    <property type="protein sequence ID" value="CAH1526355.1"/>
    <property type="molecule type" value="Genomic_DNA"/>
</dbReference>
<name>A0AAU9Q619_9VIBR</name>
<proteinExistence type="predicted"/>
<accession>A0AAU9Q619</accession>
<dbReference type="Proteomes" id="UP001295420">
    <property type="component" value="Unassembled WGS sequence"/>
</dbReference>
<protein>
    <submittedName>
        <fullName evidence="1">Uncharacterized protein</fullName>
    </submittedName>
</protein>
<sequence length="112" mass="13099">MTLSEMAPSDLIEVIKLAKDYEPNHDTRKAKNIHDMWCSMDDITSHLILEDMYILDELKQASLAKCSKEQVEALMKLLRVKHMRASNEVKVLEDYIDIAQQHIEFLDMNYSE</sequence>
<dbReference type="AlphaFoldDB" id="A0AAU9Q619"/>
<evidence type="ECO:0000313" key="1">
    <source>
        <dbReference type="EMBL" id="CAH1526355.1"/>
    </source>
</evidence>
<dbReference type="RefSeq" id="WP_409930829.1">
    <property type="nucleotide sequence ID" value="NZ_CAKMTQ010000012.1"/>
</dbReference>
<gene>
    <name evidence="1" type="ORF">THF1D04_20308</name>
</gene>
<reference evidence="1" key="1">
    <citation type="submission" date="2022-01" db="EMBL/GenBank/DDBJ databases">
        <authorList>
            <person name="Lagorce A."/>
        </authorList>
    </citation>
    <scope>NUCLEOTIDE SEQUENCE</scope>
    <source>
        <strain evidence="1">Th15_F1_D04</strain>
    </source>
</reference>